<keyword evidence="7" id="KW-1185">Reference proteome</keyword>
<dbReference type="CTD" id="117470"/>
<evidence type="ECO:0000313" key="8">
    <source>
        <dbReference type="RefSeq" id="XP_033167215.1"/>
    </source>
</evidence>
<evidence type="ECO:0000256" key="6">
    <source>
        <dbReference type="RuleBase" id="RU363108"/>
    </source>
</evidence>
<keyword evidence="5 6" id="KW-0472">Membrane</keyword>
<comment type="similarity">
    <text evidence="6">Belongs to the insect chemoreceptor superfamily. Gustatory receptor (GR) family.</text>
</comment>
<proteinExistence type="inferred from homology"/>
<evidence type="ECO:0000313" key="7">
    <source>
        <dbReference type="Proteomes" id="UP000515162"/>
    </source>
</evidence>
<reference evidence="8" key="1">
    <citation type="submission" date="2025-08" db="UniProtKB">
        <authorList>
            <consortium name="RefSeq"/>
        </authorList>
    </citation>
    <scope>IDENTIFICATION</scope>
    <source>
        <strain evidence="8">Mau12</strain>
        <tissue evidence="8">Whole Body</tissue>
    </source>
</reference>
<dbReference type="Proteomes" id="UP000515162">
    <property type="component" value="Chromosome 3R"/>
</dbReference>
<dbReference type="RefSeq" id="XP_033167215.1">
    <property type="nucleotide sequence ID" value="XM_033311324.1"/>
</dbReference>
<organism evidence="7 8">
    <name type="scientific">Drosophila mauritiana</name>
    <name type="common">Fruit fly</name>
    <dbReference type="NCBI Taxonomy" id="7226"/>
    <lineage>
        <taxon>Eukaryota</taxon>
        <taxon>Metazoa</taxon>
        <taxon>Ecdysozoa</taxon>
        <taxon>Arthropoda</taxon>
        <taxon>Hexapoda</taxon>
        <taxon>Insecta</taxon>
        <taxon>Pterygota</taxon>
        <taxon>Neoptera</taxon>
        <taxon>Endopterygota</taxon>
        <taxon>Diptera</taxon>
        <taxon>Brachycera</taxon>
        <taxon>Muscomorpha</taxon>
        <taxon>Ephydroidea</taxon>
        <taxon>Drosophilidae</taxon>
        <taxon>Drosophila</taxon>
        <taxon>Sophophora</taxon>
    </lineage>
</organism>
<name>A0A6P8KDG6_DROMA</name>
<dbReference type="Pfam" id="PF08395">
    <property type="entry name" value="7tm_7"/>
    <property type="match status" value="2"/>
</dbReference>
<comment type="function">
    <text evidence="6">Gustatory receptor which mediates acceptance or avoidance behavior, depending on its substrates.</text>
</comment>
<evidence type="ECO:0000256" key="1">
    <source>
        <dbReference type="ARBA" id="ARBA00004651"/>
    </source>
</evidence>
<comment type="subcellular location">
    <subcellularLocation>
        <location evidence="1 6">Cell membrane</location>
        <topology evidence="1 6">Multi-pass membrane protein</topology>
    </subcellularLocation>
</comment>
<dbReference type="AlphaFoldDB" id="A0A6P8KDG6"/>
<dbReference type="GO" id="GO:0050909">
    <property type="term" value="P:sensory perception of taste"/>
    <property type="evidence" value="ECO:0007669"/>
    <property type="project" value="InterPro"/>
</dbReference>
<feature type="transmembrane region" description="Helical" evidence="6">
    <location>
        <begin position="356"/>
        <end position="376"/>
    </location>
</feature>
<feature type="transmembrane region" description="Helical" evidence="6">
    <location>
        <begin position="80"/>
        <end position="102"/>
    </location>
</feature>
<gene>
    <name evidence="8" type="primary">LOC117145609</name>
</gene>
<keyword evidence="6" id="KW-0807">Transducer</keyword>
<sequence length="477" mass="56156">MNIGHINANILSFWFVLARYMGLVFVRFKRSRDNIIALEDSSSNRQCWKWFAVILRLAPPCFCVYRFNQCIRNEVMLLQVVHFLHVFVLITTCLSMSHLHIYHGHELIKLVNRYLYLYRQVKSSGIGSDSLGFGSGRELLMIAIFFSSQCDEIIILSLFYPYDLSARDIAFWGSHCYIAIASNMIIYVNFIWYLSLGVLFNEVQKCLCLEFQLESEILKLRYRSQKRLKRTMAIFSEICEIVTSLQRIINGYLLYNQFQKCFSIVFIAHEMLFNLQFLKFWQWATVINVMFRLLILILAIQTALNKFRCIQEFTLGLFFASKLTDWNKTVEVFVTHLNLYKFRVRLSNLFDVSNKLFLLIVSVMIIDLGFSDFWIWSLSLKNLVQTLLPVLAIQEAANQFEQTRESALDIFFVGKSKHWIKSVEMFVTHLNLNEFRVNLLGLFNVSNELFLVIVSEMFCFLVFVTQCVILSRRLYFI</sequence>
<protein>
    <recommendedName>
        <fullName evidence="6">Gustatory receptor</fullName>
    </recommendedName>
</protein>
<evidence type="ECO:0000256" key="4">
    <source>
        <dbReference type="ARBA" id="ARBA00022989"/>
    </source>
</evidence>
<dbReference type="GeneID" id="117145609"/>
<feature type="transmembrane region" description="Helical" evidence="6">
    <location>
        <begin position="172"/>
        <end position="195"/>
    </location>
</feature>
<accession>A0A6P8KDG6</accession>
<dbReference type="GO" id="GO:0005886">
    <property type="term" value="C:plasma membrane"/>
    <property type="evidence" value="ECO:0007669"/>
    <property type="project" value="UniProtKB-SubCell"/>
</dbReference>
<keyword evidence="4 6" id="KW-1133">Transmembrane helix</keyword>
<keyword evidence="6 8" id="KW-0675">Receptor</keyword>
<evidence type="ECO:0000256" key="3">
    <source>
        <dbReference type="ARBA" id="ARBA00022692"/>
    </source>
</evidence>
<keyword evidence="3 6" id="KW-0812">Transmembrane</keyword>
<feature type="transmembrane region" description="Helical" evidence="6">
    <location>
        <begin position="280"/>
        <end position="300"/>
    </location>
</feature>
<feature type="transmembrane region" description="Helical" evidence="6">
    <location>
        <begin position="139"/>
        <end position="160"/>
    </location>
</feature>
<keyword evidence="2 6" id="KW-1003">Cell membrane</keyword>
<evidence type="ECO:0000256" key="2">
    <source>
        <dbReference type="ARBA" id="ARBA00022475"/>
    </source>
</evidence>
<feature type="transmembrane region" description="Helical" evidence="6">
    <location>
        <begin position="449"/>
        <end position="471"/>
    </location>
</feature>
<dbReference type="GO" id="GO:0007165">
    <property type="term" value="P:signal transduction"/>
    <property type="evidence" value="ECO:0007669"/>
    <property type="project" value="UniProtKB-KW"/>
</dbReference>
<evidence type="ECO:0000256" key="5">
    <source>
        <dbReference type="ARBA" id="ARBA00023136"/>
    </source>
</evidence>
<feature type="transmembrane region" description="Helical" evidence="6">
    <location>
        <begin position="6"/>
        <end position="26"/>
    </location>
</feature>
<dbReference type="InterPro" id="IPR013604">
    <property type="entry name" value="7TM_chemorcpt"/>
</dbReference>